<keyword evidence="7" id="KW-0479">Metal-binding</keyword>
<keyword evidence="13" id="KW-0131">Cell cycle</keyword>
<protein>
    <recommendedName>
        <fullName evidence="3">Zinc finger protein 830</fullName>
    </recommendedName>
    <alternativeName>
        <fullName evidence="14">Coiled-coil domain-containing protein 16</fullName>
    </alternativeName>
</protein>
<evidence type="ECO:0000256" key="12">
    <source>
        <dbReference type="ARBA" id="ARBA00023242"/>
    </source>
</evidence>
<keyword evidence="5" id="KW-0217">Developmental protein</keyword>
<dbReference type="eggNOG" id="KOG3032">
    <property type="taxonomic scope" value="Eukaryota"/>
</dbReference>
<dbReference type="InterPro" id="IPR036236">
    <property type="entry name" value="Znf_C2H2_sf"/>
</dbReference>
<evidence type="ECO:0000256" key="1">
    <source>
        <dbReference type="ARBA" id="ARBA00004286"/>
    </source>
</evidence>
<evidence type="ECO:0000256" key="8">
    <source>
        <dbReference type="ARBA" id="ARBA00022771"/>
    </source>
</evidence>
<organism evidence="17 18">
    <name type="scientific">Drosophila willistoni</name>
    <name type="common">Fruit fly</name>
    <dbReference type="NCBI Taxonomy" id="7260"/>
    <lineage>
        <taxon>Eukaryota</taxon>
        <taxon>Metazoa</taxon>
        <taxon>Ecdysozoa</taxon>
        <taxon>Arthropoda</taxon>
        <taxon>Hexapoda</taxon>
        <taxon>Insecta</taxon>
        <taxon>Pterygota</taxon>
        <taxon>Neoptera</taxon>
        <taxon>Endopterygota</taxon>
        <taxon>Diptera</taxon>
        <taxon>Brachycera</taxon>
        <taxon>Muscomorpha</taxon>
        <taxon>Ephydroidea</taxon>
        <taxon>Drosophilidae</taxon>
        <taxon>Drosophila</taxon>
        <taxon>Sophophora</taxon>
    </lineage>
</organism>
<dbReference type="InParanoid" id="B4NJV0"/>
<dbReference type="GO" id="GO:0003676">
    <property type="term" value="F:nucleic acid binding"/>
    <property type="evidence" value="ECO:0007669"/>
    <property type="project" value="InterPro"/>
</dbReference>
<accession>B4NJV0</accession>
<keyword evidence="8" id="KW-0863">Zinc-finger</keyword>
<dbReference type="GO" id="GO:0033260">
    <property type="term" value="P:nuclear DNA replication"/>
    <property type="evidence" value="ECO:0007669"/>
    <property type="project" value="TreeGrafter"/>
</dbReference>
<dbReference type="KEGG" id="dwi:6650904"/>
<evidence type="ECO:0000256" key="15">
    <source>
        <dbReference type="SAM" id="MobiDB-lite"/>
    </source>
</evidence>
<dbReference type="OrthoDB" id="77607at2759"/>
<gene>
    <name evidence="17" type="primary">Dwil\GK13881</name>
    <name evidence="17" type="ORF">Dwil_GK13881</name>
</gene>
<feature type="compositionally biased region" description="Basic and acidic residues" evidence="15">
    <location>
        <begin position="130"/>
        <end position="153"/>
    </location>
</feature>
<evidence type="ECO:0000256" key="10">
    <source>
        <dbReference type="ARBA" id="ARBA00022833"/>
    </source>
</evidence>
<proteinExistence type="predicted"/>
<dbReference type="SUPFAM" id="SSF57667">
    <property type="entry name" value="beta-beta-alpha zinc fingers"/>
    <property type="match status" value="1"/>
</dbReference>
<dbReference type="InterPro" id="IPR059039">
    <property type="entry name" value="ZNF380_CC"/>
</dbReference>
<dbReference type="AlphaFoldDB" id="B4NJV0"/>
<reference evidence="17 18" key="1">
    <citation type="journal article" date="2007" name="Nature">
        <title>Evolution of genes and genomes on the Drosophila phylogeny.</title>
        <authorList>
            <consortium name="Drosophila 12 Genomes Consortium"/>
            <person name="Clark A.G."/>
            <person name="Eisen M.B."/>
            <person name="Smith D.R."/>
            <person name="Bergman C.M."/>
            <person name="Oliver B."/>
            <person name="Markow T.A."/>
            <person name="Kaufman T.C."/>
            <person name="Kellis M."/>
            <person name="Gelbart W."/>
            <person name="Iyer V.N."/>
            <person name="Pollard D.A."/>
            <person name="Sackton T.B."/>
            <person name="Larracuente A.M."/>
            <person name="Singh N.D."/>
            <person name="Abad J.P."/>
            <person name="Abt D.N."/>
            <person name="Adryan B."/>
            <person name="Aguade M."/>
            <person name="Akashi H."/>
            <person name="Anderson W.W."/>
            <person name="Aquadro C.F."/>
            <person name="Ardell D.H."/>
            <person name="Arguello R."/>
            <person name="Artieri C.G."/>
            <person name="Barbash D.A."/>
            <person name="Barker D."/>
            <person name="Barsanti P."/>
            <person name="Batterham P."/>
            <person name="Batzoglou S."/>
            <person name="Begun D."/>
            <person name="Bhutkar A."/>
            <person name="Blanco E."/>
            <person name="Bosak S.A."/>
            <person name="Bradley R.K."/>
            <person name="Brand A.D."/>
            <person name="Brent M.R."/>
            <person name="Brooks A.N."/>
            <person name="Brown R.H."/>
            <person name="Butlin R.K."/>
            <person name="Caggese C."/>
            <person name="Calvi B.R."/>
            <person name="Bernardo de Carvalho A."/>
            <person name="Caspi A."/>
            <person name="Castrezana S."/>
            <person name="Celniker S.E."/>
            <person name="Chang J.L."/>
            <person name="Chapple C."/>
            <person name="Chatterji S."/>
            <person name="Chinwalla A."/>
            <person name="Civetta A."/>
            <person name="Clifton S.W."/>
            <person name="Comeron J.M."/>
            <person name="Costello J.C."/>
            <person name="Coyne J.A."/>
            <person name="Daub J."/>
            <person name="David R.G."/>
            <person name="Delcher A.L."/>
            <person name="Delehaunty K."/>
            <person name="Do C.B."/>
            <person name="Ebling H."/>
            <person name="Edwards K."/>
            <person name="Eickbush T."/>
            <person name="Evans J.D."/>
            <person name="Filipski A."/>
            <person name="Findeiss S."/>
            <person name="Freyhult E."/>
            <person name="Fulton L."/>
            <person name="Fulton R."/>
            <person name="Garcia A.C."/>
            <person name="Gardiner A."/>
            <person name="Garfield D.A."/>
            <person name="Garvin B.E."/>
            <person name="Gibson G."/>
            <person name="Gilbert D."/>
            <person name="Gnerre S."/>
            <person name="Godfrey J."/>
            <person name="Good R."/>
            <person name="Gotea V."/>
            <person name="Gravely B."/>
            <person name="Greenberg A.J."/>
            <person name="Griffiths-Jones S."/>
            <person name="Gross S."/>
            <person name="Guigo R."/>
            <person name="Gustafson E.A."/>
            <person name="Haerty W."/>
            <person name="Hahn M.W."/>
            <person name="Halligan D.L."/>
            <person name="Halpern A.L."/>
            <person name="Halter G.M."/>
            <person name="Han M.V."/>
            <person name="Heger A."/>
            <person name="Hillier L."/>
            <person name="Hinrichs A.S."/>
            <person name="Holmes I."/>
            <person name="Hoskins R.A."/>
            <person name="Hubisz M.J."/>
            <person name="Hultmark D."/>
            <person name="Huntley M.A."/>
            <person name="Jaffe D.B."/>
            <person name="Jagadeeshan S."/>
            <person name="Jeck W.R."/>
            <person name="Johnson J."/>
            <person name="Jones C.D."/>
            <person name="Jordan W.C."/>
            <person name="Karpen G.H."/>
            <person name="Kataoka E."/>
            <person name="Keightley P.D."/>
            <person name="Kheradpour P."/>
            <person name="Kirkness E.F."/>
            <person name="Koerich L.B."/>
            <person name="Kristiansen K."/>
            <person name="Kudrna D."/>
            <person name="Kulathinal R.J."/>
            <person name="Kumar S."/>
            <person name="Kwok R."/>
            <person name="Lander E."/>
            <person name="Langley C.H."/>
            <person name="Lapoint R."/>
            <person name="Lazzaro B.P."/>
            <person name="Lee S.J."/>
            <person name="Levesque L."/>
            <person name="Li R."/>
            <person name="Lin C.F."/>
            <person name="Lin M.F."/>
            <person name="Lindblad-Toh K."/>
            <person name="Llopart A."/>
            <person name="Long M."/>
            <person name="Low L."/>
            <person name="Lozovsky E."/>
            <person name="Lu J."/>
            <person name="Luo M."/>
            <person name="Machado C.A."/>
            <person name="Makalowski W."/>
            <person name="Marzo M."/>
            <person name="Matsuda M."/>
            <person name="Matzkin L."/>
            <person name="McAllister B."/>
            <person name="McBride C.S."/>
            <person name="McKernan B."/>
            <person name="McKernan K."/>
            <person name="Mendez-Lago M."/>
            <person name="Minx P."/>
            <person name="Mollenhauer M.U."/>
            <person name="Montooth K."/>
            <person name="Mount S.M."/>
            <person name="Mu X."/>
            <person name="Myers E."/>
            <person name="Negre B."/>
            <person name="Newfeld S."/>
            <person name="Nielsen R."/>
            <person name="Noor M.A."/>
            <person name="O'Grady P."/>
            <person name="Pachter L."/>
            <person name="Papaceit M."/>
            <person name="Parisi M.J."/>
            <person name="Parisi M."/>
            <person name="Parts L."/>
            <person name="Pedersen J.S."/>
            <person name="Pesole G."/>
            <person name="Phillippy A.M."/>
            <person name="Ponting C.P."/>
            <person name="Pop M."/>
            <person name="Porcelli D."/>
            <person name="Powell J.R."/>
            <person name="Prohaska S."/>
            <person name="Pruitt K."/>
            <person name="Puig M."/>
            <person name="Quesneville H."/>
            <person name="Ram K.R."/>
            <person name="Rand D."/>
            <person name="Rasmussen M.D."/>
            <person name="Reed L.K."/>
            <person name="Reenan R."/>
            <person name="Reily A."/>
            <person name="Remington K.A."/>
            <person name="Rieger T.T."/>
            <person name="Ritchie M.G."/>
            <person name="Robin C."/>
            <person name="Rogers Y.H."/>
            <person name="Rohde C."/>
            <person name="Rozas J."/>
            <person name="Rubenfield M.J."/>
            <person name="Ruiz A."/>
            <person name="Russo S."/>
            <person name="Salzberg S.L."/>
            <person name="Sanchez-Gracia A."/>
            <person name="Saranga D.J."/>
            <person name="Sato H."/>
            <person name="Schaeffer S.W."/>
            <person name="Schatz M.C."/>
            <person name="Schlenke T."/>
            <person name="Schwartz R."/>
            <person name="Segarra C."/>
            <person name="Singh R.S."/>
            <person name="Sirot L."/>
            <person name="Sirota M."/>
            <person name="Sisneros N.B."/>
            <person name="Smith C.D."/>
            <person name="Smith T.F."/>
            <person name="Spieth J."/>
            <person name="Stage D.E."/>
            <person name="Stark A."/>
            <person name="Stephan W."/>
            <person name="Strausberg R.L."/>
            <person name="Strempel S."/>
            <person name="Sturgill D."/>
            <person name="Sutton G."/>
            <person name="Sutton G.G."/>
            <person name="Tao W."/>
            <person name="Teichmann S."/>
            <person name="Tobari Y.N."/>
            <person name="Tomimura Y."/>
            <person name="Tsolas J.M."/>
            <person name="Valente V.L."/>
            <person name="Venter E."/>
            <person name="Venter J.C."/>
            <person name="Vicario S."/>
            <person name="Vieira F.G."/>
            <person name="Vilella A.J."/>
            <person name="Villasante A."/>
            <person name="Walenz B."/>
            <person name="Wang J."/>
            <person name="Wasserman M."/>
            <person name="Watts T."/>
            <person name="Wilson D."/>
            <person name="Wilson R.K."/>
            <person name="Wing R.A."/>
            <person name="Wolfner M.F."/>
            <person name="Wong A."/>
            <person name="Wong G.K."/>
            <person name="Wu C.I."/>
            <person name="Wu G."/>
            <person name="Yamamoto D."/>
            <person name="Yang H.P."/>
            <person name="Yang S.P."/>
            <person name="Yorke J.A."/>
            <person name="Yoshida K."/>
            <person name="Zdobnov E."/>
            <person name="Zhang P."/>
            <person name="Zhang Y."/>
            <person name="Zimin A.V."/>
            <person name="Baldwin J."/>
            <person name="Abdouelleil A."/>
            <person name="Abdulkadir J."/>
            <person name="Abebe A."/>
            <person name="Abera B."/>
            <person name="Abreu J."/>
            <person name="Acer S.C."/>
            <person name="Aftuck L."/>
            <person name="Alexander A."/>
            <person name="An P."/>
            <person name="Anderson E."/>
            <person name="Anderson S."/>
            <person name="Arachi H."/>
            <person name="Azer M."/>
            <person name="Bachantsang P."/>
            <person name="Barry A."/>
            <person name="Bayul T."/>
            <person name="Berlin A."/>
            <person name="Bessette D."/>
            <person name="Bloom T."/>
            <person name="Blye J."/>
            <person name="Boguslavskiy L."/>
            <person name="Bonnet C."/>
            <person name="Boukhgalter B."/>
            <person name="Bourzgui I."/>
            <person name="Brown A."/>
            <person name="Cahill P."/>
            <person name="Channer S."/>
            <person name="Cheshatsang Y."/>
            <person name="Chuda L."/>
            <person name="Citroen M."/>
            <person name="Collymore A."/>
            <person name="Cooke P."/>
            <person name="Costello M."/>
            <person name="D'Aco K."/>
            <person name="Daza R."/>
            <person name="De Haan G."/>
            <person name="DeGray S."/>
            <person name="DeMaso C."/>
            <person name="Dhargay N."/>
            <person name="Dooley K."/>
            <person name="Dooley E."/>
            <person name="Doricent M."/>
            <person name="Dorje P."/>
            <person name="Dorjee K."/>
            <person name="Dupes A."/>
            <person name="Elong R."/>
            <person name="Falk J."/>
            <person name="Farina A."/>
            <person name="Faro S."/>
            <person name="Ferguson D."/>
            <person name="Fisher S."/>
            <person name="Foley C.D."/>
            <person name="Franke A."/>
            <person name="Friedrich D."/>
            <person name="Gadbois L."/>
            <person name="Gearin G."/>
            <person name="Gearin C.R."/>
            <person name="Giannoukos G."/>
            <person name="Goode T."/>
            <person name="Graham J."/>
            <person name="Grandbois E."/>
            <person name="Grewal S."/>
            <person name="Gyaltsen K."/>
            <person name="Hafez N."/>
            <person name="Hagos B."/>
            <person name="Hall J."/>
            <person name="Henson C."/>
            <person name="Hollinger A."/>
            <person name="Honan T."/>
            <person name="Huard M.D."/>
            <person name="Hughes L."/>
            <person name="Hurhula B."/>
            <person name="Husby M.E."/>
            <person name="Kamat A."/>
            <person name="Kanga B."/>
            <person name="Kashin S."/>
            <person name="Khazanovich D."/>
            <person name="Kisner P."/>
            <person name="Lance K."/>
            <person name="Lara M."/>
            <person name="Lee W."/>
            <person name="Lennon N."/>
            <person name="Letendre F."/>
            <person name="LeVine R."/>
            <person name="Lipovsky A."/>
            <person name="Liu X."/>
            <person name="Liu J."/>
            <person name="Liu S."/>
            <person name="Lokyitsang T."/>
            <person name="Lokyitsang Y."/>
            <person name="Lubonja R."/>
            <person name="Lui A."/>
            <person name="MacDonald P."/>
            <person name="Magnisalis V."/>
            <person name="Maru K."/>
            <person name="Matthews C."/>
            <person name="McCusker W."/>
            <person name="McDonough S."/>
            <person name="Mehta T."/>
            <person name="Meldrim J."/>
            <person name="Meneus L."/>
            <person name="Mihai O."/>
            <person name="Mihalev A."/>
            <person name="Mihova T."/>
            <person name="Mittelman R."/>
            <person name="Mlenga V."/>
            <person name="Montmayeur A."/>
            <person name="Mulrain L."/>
            <person name="Navidi A."/>
            <person name="Naylor J."/>
            <person name="Negash T."/>
            <person name="Nguyen T."/>
            <person name="Nguyen N."/>
            <person name="Nicol R."/>
            <person name="Norbu C."/>
            <person name="Norbu N."/>
            <person name="Novod N."/>
            <person name="O'Neill B."/>
            <person name="Osman S."/>
            <person name="Markiewicz E."/>
            <person name="Oyono O.L."/>
            <person name="Patti C."/>
            <person name="Phunkhang P."/>
            <person name="Pierre F."/>
            <person name="Priest M."/>
            <person name="Raghuraman S."/>
            <person name="Rege F."/>
            <person name="Reyes R."/>
            <person name="Rise C."/>
            <person name="Rogov P."/>
            <person name="Ross K."/>
            <person name="Ryan E."/>
            <person name="Settipalli S."/>
            <person name="Shea T."/>
            <person name="Sherpa N."/>
            <person name="Shi L."/>
            <person name="Shih D."/>
            <person name="Sparrow T."/>
            <person name="Spaulding J."/>
            <person name="Stalker J."/>
            <person name="Stange-Thomann N."/>
            <person name="Stavropoulos S."/>
            <person name="Stone C."/>
            <person name="Strader C."/>
            <person name="Tesfaye S."/>
            <person name="Thomson T."/>
            <person name="Thoulutsang Y."/>
            <person name="Thoulutsang D."/>
            <person name="Topham K."/>
            <person name="Topping I."/>
            <person name="Tsamla T."/>
            <person name="Vassiliev H."/>
            <person name="Vo A."/>
            <person name="Wangchuk T."/>
            <person name="Wangdi T."/>
            <person name="Weiand M."/>
            <person name="Wilkinson J."/>
            <person name="Wilson A."/>
            <person name="Yadav S."/>
            <person name="Young G."/>
            <person name="Yu Q."/>
            <person name="Zembek L."/>
            <person name="Zhong D."/>
            <person name="Zimmer A."/>
            <person name="Zwirko Z."/>
            <person name="Jaffe D.B."/>
            <person name="Alvarez P."/>
            <person name="Brockman W."/>
            <person name="Butler J."/>
            <person name="Chin C."/>
            <person name="Gnerre S."/>
            <person name="Grabherr M."/>
            <person name="Kleber M."/>
            <person name="Mauceli E."/>
            <person name="MacCallum I."/>
        </authorList>
    </citation>
    <scope>NUCLEOTIDE SEQUENCE [LARGE SCALE GENOMIC DNA]</scope>
    <source>
        <strain evidence="18">Tucson 14030-0811.24</strain>
    </source>
</reference>
<dbReference type="GO" id="GO:0008270">
    <property type="term" value="F:zinc ion binding"/>
    <property type="evidence" value="ECO:0007669"/>
    <property type="project" value="UniProtKB-KW"/>
</dbReference>
<feature type="domain" description="ZNF380 coiled-coil" evidence="16">
    <location>
        <begin position="130"/>
        <end position="206"/>
    </location>
</feature>
<evidence type="ECO:0000256" key="6">
    <source>
        <dbReference type="ARBA" id="ARBA00022618"/>
    </source>
</evidence>
<keyword evidence="11" id="KW-0175">Coiled coil</keyword>
<dbReference type="EMBL" id="CH964272">
    <property type="protein sequence ID" value="EDW83952.2"/>
    <property type="molecule type" value="Genomic_DNA"/>
</dbReference>
<evidence type="ECO:0000256" key="7">
    <source>
        <dbReference type="ARBA" id="ARBA00022723"/>
    </source>
</evidence>
<dbReference type="STRING" id="7260.B4NJV0"/>
<dbReference type="Proteomes" id="UP000007798">
    <property type="component" value="Unassembled WGS sequence"/>
</dbReference>
<dbReference type="HOGENOM" id="CLU_1197436_0_0_1"/>
<keyword evidence="12" id="KW-0539">Nucleus</keyword>
<feature type="region of interest" description="Disordered" evidence="15">
    <location>
        <begin position="123"/>
        <end position="153"/>
    </location>
</feature>
<dbReference type="InterPro" id="IPR040050">
    <property type="entry name" value="ZNF830-like"/>
</dbReference>
<dbReference type="PANTHER" id="PTHR13278">
    <property type="entry name" value="ZINC FINGER PROTEIN 830"/>
    <property type="match status" value="1"/>
</dbReference>
<keyword evidence="4" id="KW-0158">Chromosome</keyword>
<evidence type="ECO:0000256" key="3">
    <source>
        <dbReference type="ARBA" id="ARBA00017358"/>
    </source>
</evidence>
<evidence type="ECO:0000313" key="18">
    <source>
        <dbReference type="Proteomes" id="UP000007798"/>
    </source>
</evidence>
<evidence type="ECO:0000259" key="16">
    <source>
        <dbReference type="Pfam" id="PF23406"/>
    </source>
</evidence>
<evidence type="ECO:0000313" key="17">
    <source>
        <dbReference type="EMBL" id="EDW83952.2"/>
    </source>
</evidence>
<dbReference type="GO" id="GO:0044773">
    <property type="term" value="P:mitotic DNA damage checkpoint signaling"/>
    <property type="evidence" value="ECO:0007669"/>
    <property type="project" value="TreeGrafter"/>
</dbReference>
<comment type="subcellular location">
    <subcellularLocation>
        <location evidence="1">Chromosome</location>
    </subcellularLocation>
    <subcellularLocation>
        <location evidence="2">Nucleus speckle</location>
    </subcellularLocation>
</comment>
<dbReference type="GO" id="GO:0033314">
    <property type="term" value="P:mitotic DNA replication checkpoint signaling"/>
    <property type="evidence" value="ECO:0007669"/>
    <property type="project" value="TreeGrafter"/>
</dbReference>
<evidence type="ECO:0000256" key="5">
    <source>
        <dbReference type="ARBA" id="ARBA00022473"/>
    </source>
</evidence>
<evidence type="ECO:0000256" key="14">
    <source>
        <dbReference type="ARBA" id="ARBA00030672"/>
    </source>
</evidence>
<sequence length="248" mass="28348">MSSGIRKHLQKKTSSLSKGVTKIDSPIAKYDSSGNLTCIMCKIPIKPSVWKVHINSKQHKQSVELAKQRSTTQTEEKILPKKETIIKNVSADAPTIAKNDTPQEIPRLSSSIPAKVANVEETVSSTTETLPDKFFDPVKSSKSESSDRTQDEEWNRFQKEIRDAATESNIIIAEEQDDVNNQRHLKEIDEQIDKWNRFIQINEKKNTILHSQRRTVKKEQQVSESSSSEEEENAVEDLYDWRIKSLNK</sequence>
<dbReference type="FunCoup" id="B4NJV0">
    <property type="interactions" value="2204"/>
</dbReference>
<feature type="region of interest" description="Disordered" evidence="15">
    <location>
        <begin position="212"/>
        <end position="235"/>
    </location>
</feature>
<evidence type="ECO:0000256" key="2">
    <source>
        <dbReference type="ARBA" id="ARBA00004324"/>
    </source>
</evidence>
<keyword evidence="6" id="KW-0132">Cell division</keyword>
<keyword evidence="9" id="KW-0498">Mitosis</keyword>
<dbReference type="PANTHER" id="PTHR13278:SF0">
    <property type="entry name" value="ZINC FINGER PROTEIN 830"/>
    <property type="match status" value="1"/>
</dbReference>
<evidence type="ECO:0000256" key="13">
    <source>
        <dbReference type="ARBA" id="ARBA00023306"/>
    </source>
</evidence>
<name>B4NJV0_DROWI</name>
<keyword evidence="10" id="KW-0862">Zinc</keyword>
<evidence type="ECO:0000256" key="11">
    <source>
        <dbReference type="ARBA" id="ARBA00023054"/>
    </source>
</evidence>
<keyword evidence="18" id="KW-1185">Reference proteome</keyword>
<dbReference type="GO" id="GO:0005681">
    <property type="term" value="C:spliceosomal complex"/>
    <property type="evidence" value="ECO:0007669"/>
    <property type="project" value="InterPro"/>
</dbReference>
<evidence type="ECO:0000256" key="9">
    <source>
        <dbReference type="ARBA" id="ARBA00022776"/>
    </source>
</evidence>
<dbReference type="Pfam" id="PF23406">
    <property type="entry name" value="ZNF380_CC"/>
    <property type="match status" value="1"/>
</dbReference>
<evidence type="ECO:0000256" key="4">
    <source>
        <dbReference type="ARBA" id="ARBA00022454"/>
    </source>
</evidence>